<evidence type="ECO:0000256" key="2">
    <source>
        <dbReference type="ARBA" id="ARBA00022630"/>
    </source>
</evidence>
<dbReference type="GO" id="GO:0050660">
    <property type="term" value="F:flavin adenine dinucleotide binding"/>
    <property type="evidence" value="ECO:0007669"/>
    <property type="project" value="TreeGrafter"/>
</dbReference>
<dbReference type="PROSITE" id="PS51384">
    <property type="entry name" value="FAD_FR"/>
    <property type="match status" value="1"/>
</dbReference>
<keyword evidence="2" id="KW-0285">Flavoprotein</keyword>
<feature type="domain" description="FAD-binding FR-type" evidence="10">
    <location>
        <begin position="49"/>
        <end position="158"/>
    </location>
</feature>
<dbReference type="CDD" id="cd00207">
    <property type="entry name" value="fer2"/>
    <property type="match status" value="1"/>
</dbReference>
<dbReference type="Gene3D" id="3.10.20.30">
    <property type="match status" value="1"/>
</dbReference>
<dbReference type="GO" id="GO:0046872">
    <property type="term" value="F:metal ion binding"/>
    <property type="evidence" value="ECO:0007669"/>
    <property type="project" value="UniProtKB-KW"/>
</dbReference>
<evidence type="ECO:0000259" key="10">
    <source>
        <dbReference type="PROSITE" id="PS51384"/>
    </source>
</evidence>
<comment type="caution">
    <text evidence="11">The sequence shown here is derived from an EMBL/GenBank/DDBJ whole genome shotgun (WGS) entry which is preliminary data.</text>
</comment>
<dbReference type="InterPro" id="IPR001041">
    <property type="entry name" value="2Fe-2S_ferredoxin-type"/>
</dbReference>
<dbReference type="Pfam" id="PF00175">
    <property type="entry name" value="NAD_binding_1"/>
    <property type="match status" value="1"/>
</dbReference>
<evidence type="ECO:0000256" key="5">
    <source>
        <dbReference type="ARBA" id="ARBA00022827"/>
    </source>
</evidence>
<evidence type="ECO:0000256" key="4">
    <source>
        <dbReference type="ARBA" id="ARBA00022723"/>
    </source>
</evidence>
<dbReference type="InterPro" id="IPR012675">
    <property type="entry name" value="Beta-grasp_dom_sf"/>
</dbReference>
<dbReference type="InterPro" id="IPR050415">
    <property type="entry name" value="MRET"/>
</dbReference>
<protein>
    <submittedName>
        <fullName evidence="11">Iron-sulfur cluster-binding domain-containing protein</fullName>
    </submittedName>
</protein>
<dbReference type="AlphaFoldDB" id="A0A9D9GVY0"/>
<dbReference type="InterPro" id="IPR001709">
    <property type="entry name" value="Flavoprot_Pyr_Nucl_cyt_Rdtase"/>
</dbReference>
<evidence type="ECO:0000259" key="9">
    <source>
        <dbReference type="PROSITE" id="PS51085"/>
    </source>
</evidence>
<dbReference type="SUPFAM" id="SSF63380">
    <property type="entry name" value="Riboflavin synthase domain-like"/>
    <property type="match status" value="1"/>
</dbReference>
<dbReference type="SUPFAM" id="SSF54292">
    <property type="entry name" value="2Fe-2S ferredoxin-like"/>
    <property type="match status" value="1"/>
</dbReference>
<dbReference type="PRINTS" id="PR00406">
    <property type="entry name" value="CYTB5RDTASE"/>
</dbReference>
<dbReference type="GO" id="GO:0051537">
    <property type="term" value="F:2 iron, 2 sulfur cluster binding"/>
    <property type="evidence" value="ECO:0007669"/>
    <property type="project" value="UniProtKB-KW"/>
</dbReference>
<gene>
    <name evidence="11" type="ORF">IAC58_01285</name>
</gene>
<dbReference type="Pfam" id="PF00970">
    <property type="entry name" value="FAD_binding_6"/>
    <property type="match status" value="1"/>
</dbReference>
<proteinExistence type="predicted"/>
<keyword evidence="3" id="KW-0001">2Fe-2S</keyword>
<evidence type="ECO:0000256" key="3">
    <source>
        <dbReference type="ARBA" id="ARBA00022714"/>
    </source>
</evidence>
<dbReference type="InterPro" id="IPR008333">
    <property type="entry name" value="Cbr1-like_FAD-bd_dom"/>
</dbReference>
<organism evidence="11 12">
    <name type="scientific">Candidatus Onthovivens merdipullorum</name>
    <dbReference type="NCBI Taxonomy" id="2840889"/>
    <lineage>
        <taxon>Bacteria</taxon>
        <taxon>Bacillati</taxon>
        <taxon>Bacillota</taxon>
        <taxon>Bacilli</taxon>
        <taxon>Bacillales</taxon>
        <taxon>Candidatus Onthovivens</taxon>
    </lineage>
</organism>
<evidence type="ECO:0000256" key="8">
    <source>
        <dbReference type="ARBA" id="ARBA00023014"/>
    </source>
</evidence>
<evidence type="ECO:0000256" key="1">
    <source>
        <dbReference type="ARBA" id="ARBA00001974"/>
    </source>
</evidence>
<accession>A0A9D9GVY0</accession>
<dbReference type="Gene3D" id="3.40.50.80">
    <property type="entry name" value="Nucleotide-binding domain of ferredoxin-NADP reductase (FNR) module"/>
    <property type="match status" value="1"/>
</dbReference>
<dbReference type="PANTHER" id="PTHR47354">
    <property type="entry name" value="NADH OXIDOREDUCTASE HCR"/>
    <property type="match status" value="1"/>
</dbReference>
<reference evidence="11" key="2">
    <citation type="journal article" date="2021" name="PeerJ">
        <title>Extensive microbial diversity within the chicken gut microbiome revealed by metagenomics and culture.</title>
        <authorList>
            <person name="Gilroy R."/>
            <person name="Ravi A."/>
            <person name="Getino M."/>
            <person name="Pursley I."/>
            <person name="Horton D.L."/>
            <person name="Alikhan N.F."/>
            <person name="Baker D."/>
            <person name="Gharbi K."/>
            <person name="Hall N."/>
            <person name="Watson M."/>
            <person name="Adriaenssens E.M."/>
            <person name="Foster-Nyarko E."/>
            <person name="Jarju S."/>
            <person name="Secka A."/>
            <person name="Antonio M."/>
            <person name="Oren A."/>
            <person name="Chaudhuri R.R."/>
            <person name="La Ragione R."/>
            <person name="Hildebrand F."/>
            <person name="Pallen M.J."/>
        </authorList>
    </citation>
    <scope>NUCLEOTIDE SEQUENCE</scope>
    <source>
        <strain evidence="11">11159</strain>
    </source>
</reference>
<keyword evidence="6" id="KW-0560">Oxidoreductase</keyword>
<dbReference type="Gene3D" id="2.40.30.10">
    <property type="entry name" value="Translation factors"/>
    <property type="match status" value="1"/>
</dbReference>
<dbReference type="Proteomes" id="UP000823613">
    <property type="component" value="Unassembled WGS sequence"/>
</dbReference>
<dbReference type="InterPro" id="IPR039261">
    <property type="entry name" value="FNR_nucleotide-bd"/>
</dbReference>
<dbReference type="PANTHER" id="PTHR47354:SF8">
    <property type="entry name" value="1,2-PHENYLACETYL-COA EPOXIDASE, SUBUNIT E"/>
    <property type="match status" value="1"/>
</dbReference>
<keyword evidence="7" id="KW-0408">Iron</keyword>
<dbReference type="InterPro" id="IPR036010">
    <property type="entry name" value="2Fe-2S_ferredoxin-like_sf"/>
</dbReference>
<keyword evidence="8" id="KW-0411">Iron-sulfur</keyword>
<sequence length="389" mass="44209">MKVKVSFFGLSDMLKFKNLKKNRLEAIDNTKIEPLKNYKVNELASYYHPVKQYLIIKDIISENSDVKSFILVPDVDKGTKKLAYFKAGSYLSIYVNTNDSVASRAYAISSSPNDSLNGFYRITIKRKQGGYLSNYLLDKAKVGEKLYSTDPSGFLTFSSIRDAKNVIALAGGTGITPFLSMAKAIKEVSEDFNLTILYGVNKISDIILKDELDEIAKSTNKVKVIYVIRDEEIEGCERGLLYAETIKKYVPVNEKYSIFISGPNPMFDFLNEELKKLNLESKYIRMEKSPMSLPLERKEYKLKVHLENEIYNLVSYGDETVLNALEKANIPIRTKCHLGGCGYCRSRIISGNISTTKLNKQNPVDKELNFFHPCCSYPTSDLEIEVYKY</sequence>
<evidence type="ECO:0000256" key="7">
    <source>
        <dbReference type="ARBA" id="ARBA00023004"/>
    </source>
</evidence>
<dbReference type="InterPro" id="IPR017938">
    <property type="entry name" value="Riboflavin_synthase-like_b-brl"/>
</dbReference>
<dbReference type="Pfam" id="PF00111">
    <property type="entry name" value="Fer2"/>
    <property type="match status" value="1"/>
</dbReference>
<dbReference type="PROSITE" id="PS51085">
    <property type="entry name" value="2FE2S_FER_2"/>
    <property type="match status" value="1"/>
</dbReference>
<feature type="domain" description="2Fe-2S ferredoxin-type" evidence="9">
    <location>
        <begin position="300"/>
        <end position="389"/>
    </location>
</feature>
<evidence type="ECO:0000313" key="12">
    <source>
        <dbReference type="Proteomes" id="UP000823613"/>
    </source>
</evidence>
<keyword evidence="5" id="KW-0274">FAD</keyword>
<dbReference type="InterPro" id="IPR017927">
    <property type="entry name" value="FAD-bd_FR_type"/>
</dbReference>
<keyword evidence="4" id="KW-0479">Metal-binding</keyword>
<dbReference type="EMBL" id="JADIMY010000026">
    <property type="protein sequence ID" value="MBO8427176.1"/>
    <property type="molecule type" value="Genomic_DNA"/>
</dbReference>
<dbReference type="SUPFAM" id="SSF52343">
    <property type="entry name" value="Ferredoxin reductase-like, C-terminal NADP-linked domain"/>
    <property type="match status" value="1"/>
</dbReference>
<dbReference type="PRINTS" id="PR00371">
    <property type="entry name" value="FPNCR"/>
</dbReference>
<comment type="cofactor">
    <cofactor evidence="1">
        <name>FAD</name>
        <dbReference type="ChEBI" id="CHEBI:57692"/>
    </cofactor>
</comment>
<dbReference type="InterPro" id="IPR001433">
    <property type="entry name" value="OxRdtase_FAD/NAD-bd"/>
</dbReference>
<evidence type="ECO:0000256" key="6">
    <source>
        <dbReference type="ARBA" id="ARBA00023002"/>
    </source>
</evidence>
<reference evidence="11" key="1">
    <citation type="submission" date="2020-10" db="EMBL/GenBank/DDBJ databases">
        <authorList>
            <person name="Gilroy R."/>
        </authorList>
    </citation>
    <scope>NUCLEOTIDE SEQUENCE</scope>
    <source>
        <strain evidence="11">11159</strain>
    </source>
</reference>
<dbReference type="GO" id="GO:0016491">
    <property type="term" value="F:oxidoreductase activity"/>
    <property type="evidence" value="ECO:0007669"/>
    <property type="project" value="UniProtKB-KW"/>
</dbReference>
<name>A0A9D9GVY0_9BACL</name>
<evidence type="ECO:0000313" key="11">
    <source>
        <dbReference type="EMBL" id="MBO8427176.1"/>
    </source>
</evidence>